<evidence type="ECO:0000256" key="2">
    <source>
        <dbReference type="SAM" id="Phobius"/>
    </source>
</evidence>
<dbReference type="RefSeq" id="XP_012695514.2">
    <property type="nucleotide sequence ID" value="XM_012840060.3"/>
</dbReference>
<dbReference type="GO" id="GO:0007271">
    <property type="term" value="P:synaptic transmission, cholinergic"/>
    <property type="evidence" value="ECO:0007669"/>
    <property type="project" value="TreeGrafter"/>
</dbReference>
<dbReference type="GO" id="GO:0034394">
    <property type="term" value="P:protein localization to cell surface"/>
    <property type="evidence" value="ECO:0007669"/>
    <property type="project" value="TreeGrafter"/>
</dbReference>
<dbReference type="GO" id="GO:0043005">
    <property type="term" value="C:neuron projection"/>
    <property type="evidence" value="ECO:0007669"/>
    <property type="project" value="TreeGrafter"/>
</dbReference>
<dbReference type="InterPro" id="IPR032763">
    <property type="entry name" value="RIC3_N"/>
</dbReference>
<dbReference type="CTD" id="436654"/>
<feature type="transmembrane region" description="Helical" evidence="2">
    <location>
        <begin position="88"/>
        <end position="109"/>
    </location>
</feature>
<keyword evidence="2" id="KW-0472">Membrane</keyword>
<keyword evidence="2" id="KW-1133">Transmembrane helix</keyword>
<dbReference type="PANTHER" id="PTHR21723">
    <property type="entry name" value="RESISTANCE TO INHIBITORS OF CHOLINESTERASE PROTEIN 3 RIC3"/>
    <property type="match status" value="1"/>
</dbReference>
<feature type="chain" id="PRO_5027895526" evidence="3">
    <location>
        <begin position="30"/>
        <end position="361"/>
    </location>
</feature>
<dbReference type="Pfam" id="PF15361">
    <property type="entry name" value="RIC3"/>
    <property type="match status" value="1"/>
</dbReference>
<name>A0A6P3WDF5_CLUHA</name>
<protein>
    <submittedName>
        <fullName evidence="6">Protein RIC-3b</fullName>
    </submittedName>
</protein>
<feature type="region of interest" description="Disordered" evidence="1">
    <location>
        <begin position="34"/>
        <end position="77"/>
    </location>
</feature>
<proteinExistence type="predicted"/>
<feature type="signal peptide" evidence="3">
    <location>
        <begin position="1"/>
        <end position="29"/>
    </location>
</feature>
<evidence type="ECO:0000313" key="6">
    <source>
        <dbReference type="RefSeq" id="XP_012695514.2"/>
    </source>
</evidence>
<evidence type="ECO:0000256" key="3">
    <source>
        <dbReference type="SAM" id="SignalP"/>
    </source>
</evidence>
<feature type="domain" description="Resistance to inhibitors of cholinesterase protein 3 N-terminal" evidence="4">
    <location>
        <begin position="15"/>
        <end position="161"/>
    </location>
</feature>
<accession>A0A6P3WDF5</accession>
<dbReference type="InterPro" id="IPR026160">
    <property type="entry name" value="Ric3"/>
</dbReference>
<keyword evidence="2" id="KW-0812">Transmembrane</keyword>
<dbReference type="GO" id="GO:0043025">
    <property type="term" value="C:neuronal cell body"/>
    <property type="evidence" value="ECO:0007669"/>
    <property type="project" value="TreeGrafter"/>
</dbReference>
<evidence type="ECO:0000256" key="1">
    <source>
        <dbReference type="SAM" id="MobiDB-lite"/>
    </source>
</evidence>
<gene>
    <name evidence="6" type="primary">ric3b</name>
</gene>
<keyword evidence="5" id="KW-1185">Reference proteome</keyword>
<dbReference type="Proteomes" id="UP000515152">
    <property type="component" value="Chromosome 3"/>
</dbReference>
<evidence type="ECO:0000259" key="4">
    <source>
        <dbReference type="Pfam" id="PF15361"/>
    </source>
</evidence>
<sequence length="361" mass="39911">MSMSTFQKVTLVSCLVLCVALLLPKMLLSGGKKQQSEGGQFPPMARSQVAPEAQRGSGAQSSRSHNSEAVARAKGGGTGAGLGGKSGLAGQIIPIYGFGILLYILYILFKITSKGKTSKPPESRFSTIRSENMKRKISDFELAQLQDKLKETEEVMEEIVSKASDSPERTIKGVSTVQEVELLLQLKEITLMMNKGSLLEGITPERKTESSCSQHWEEPEYQEDTQPESEGGCCHHGHCHGYQHMADEWTERPEDGGMTDPLKEDEAERMGGVEDISPGFTEDGTHGMADADDMLRANMGDYHDCAVNGEEEREELMEDEEFNGDNEVLEIKQVRTDEDCSVWTSVHSEKNSTQLRKRNKK</sequence>
<dbReference type="AlphaFoldDB" id="A0A6P3WDF5"/>
<dbReference type="OrthoDB" id="9938788at2759"/>
<dbReference type="GeneID" id="105911275"/>
<dbReference type="GO" id="GO:0045202">
    <property type="term" value="C:synapse"/>
    <property type="evidence" value="ECO:0007669"/>
    <property type="project" value="GOC"/>
</dbReference>
<dbReference type="KEGG" id="char:105911275"/>
<keyword evidence="3" id="KW-0732">Signal</keyword>
<evidence type="ECO:0000313" key="5">
    <source>
        <dbReference type="Proteomes" id="UP000515152"/>
    </source>
</evidence>
<organism evidence="5 6">
    <name type="scientific">Clupea harengus</name>
    <name type="common">Atlantic herring</name>
    <dbReference type="NCBI Taxonomy" id="7950"/>
    <lineage>
        <taxon>Eukaryota</taxon>
        <taxon>Metazoa</taxon>
        <taxon>Chordata</taxon>
        <taxon>Craniata</taxon>
        <taxon>Vertebrata</taxon>
        <taxon>Euteleostomi</taxon>
        <taxon>Actinopterygii</taxon>
        <taxon>Neopterygii</taxon>
        <taxon>Teleostei</taxon>
        <taxon>Clupei</taxon>
        <taxon>Clupeiformes</taxon>
        <taxon>Clupeoidei</taxon>
        <taxon>Clupeidae</taxon>
        <taxon>Clupea</taxon>
    </lineage>
</organism>
<dbReference type="PANTHER" id="PTHR21723:SF4">
    <property type="entry name" value="ZGC:92489"/>
    <property type="match status" value="1"/>
</dbReference>
<reference evidence="6" key="1">
    <citation type="submission" date="2025-08" db="UniProtKB">
        <authorList>
            <consortium name="RefSeq"/>
        </authorList>
    </citation>
    <scope>IDENTIFICATION</scope>
</reference>